<keyword evidence="1" id="KW-1133">Transmembrane helix</keyword>
<feature type="transmembrane region" description="Helical" evidence="1">
    <location>
        <begin position="120"/>
        <end position="140"/>
    </location>
</feature>
<gene>
    <name evidence="2" type="ORF">PNV70_05095</name>
</gene>
<keyword evidence="1" id="KW-0812">Transmembrane</keyword>
<dbReference type="Proteomes" id="UP001211421">
    <property type="component" value="Unassembled WGS sequence"/>
</dbReference>
<protein>
    <recommendedName>
        <fullName evidence="4">DZANK-type domain-containing protein</fullName>
    </recommendedName>
</protein>
<feature type="transmembrane region" description="Helical" evidence="1">
    <location>
        <begin position="95"/>
        <end position="114"/>
    </location>
</feature>
<proteinExistence type="predicted"/>
<evidence type="ECO:0000313" key="3">
    <source>
        <dbReference type="Proteomes" id="UP001211421"/>
    </source>
</evidence>
<dbReference type="EMBL" id="JAQMLS010000002">
    <property type="protein sequence ID" value="MDB8741441.1"/>
    <property type="molecule type" value="Genomic_DNA"/>
</dbReference>
<evidence type="ECO:0008006" key="4">
    <source>
        <dbReference type="Google" id="ProtNLM"/>
    </source>
</evidence>
<name>A0AAW6DXZ2_9FIRM</name>
<accession>A0AAW6DXZ2</accession>
<evidence type="ECO:0000313" key="2">
    <source>
        <dbReference type="EMBL" id="MDB8741441.1"/>
    </source>
</evidence>
<comment type="caution">
    <text evidence="2">The sequence shown here is derived from an EMBL/GenBank/DDBJ whole genome shotgun (WGS) entry which is preliminary data.</text>
</comment>
<sequence>MAYCGHCGKYVKDGTEICPECGCYTIAKSGTKQIASSGANQVASTESKQFAFCDKCGQKIDATATVCSHCGCTVQPLRQQSNATVSTAVSSEKDYEIASIVGCSAALIAVSFMIEVISLNIFIVITLMGIIATIFSGLGLRKESKRIQYEVIIGLLVGVICTLYGLIKFLF</sequence>
<keyword evidence="1" id="KW-0472">Membrane</keyword>
<dbReference type="AlphaFoldDB" id="A0AAW6DXZ2"/>
<reference evidence="2" key="1">
    <citation type="submission" date="2023-01" db="EMBL/GenBank/DDBJ databases">
        <title>Human gut microbiome strain richness.</title>
        <authorList>
            <person name="Chen-Liaw A."/>
        </authorList>
    </citation>
    <scope>NUCLEOTIDE SEQUENCE</scope>
    <source>
        <strain evidence="2">D59st1_B8_D59t2_181005</strain>
    </source>
</reference>
<evidence type="ECO:0000256" key="1">
    <source>
        <dbReference type="SAM" id="Phobius"/>
    </source>
</evidence>
<feature type="transmembrane region" description="Helical" evidence="1">
    <location>
        <begin position="147"/>
        <end position="167"/>
    </location>
</feature>
<organism evidence="2 3">
    <name type="scientific">Ruminococcus bicirculans</name>
    <name type="common">ex Wegman et al. 2014</name>
    <dbReference type="NCBI Taxonomy" id="1160721"/>
    <lineage>
        <taxon>Bacteria</taxon>
        <taxon>Bacillati</taxon>
        <taxon>Bacillota</taxon>
        <taxon>Clostridia</taxon>
        <taxon>Eubacteriales</taxon>
        <taxon>Oscillospiraceae</taxon>
        <taxon>Ruminococcus</taxon>
    </lineage>
</organism>
<dbReference type="RefSeq" id="WP_138338281.1">
    <property type="nucleotide sequence ID" value="NZ_JADMNX010000002.1"/>
</dbReference>